<proteinExistence type="predicted"/>
<dbReference type="RefSeq" id="XP_045150220.1">
    <property type="nucleotide sequence ID" value="XM_045294285.1"/>
</dbReference>
<sequence>MAGADSQLSPRMSIEDQNVNDRRAYEAIFNHYRMHKVEISHAIDKTFPFLETLRDRGLISNKLFTDCQESCRNLVPVKSVVYKVLEKLEKTFDLTLLEALFSEVNLMEYPGLTKICKEFHNVAREFFNCQQSEASGNQPRLEQGNGENFHGSLPWLYADSSSDVERVNEGGREPTRSENEAAGGQQDSSACTQESDPVGAELSTNGTPIHPCSVLLVDIKKEKSSYEPRAPKRTNCLQESDIIVIDSEDNDEDEPPEASTWAMRSQPHQEDPMSLRKSPLFRKSMAKRVARHRDASGSSEEDEHPGTSHSALGRLPAKEGSVHSRNTSPAEKRFRIRGLINEDWTEVSDREEPPEASGSVPRSGSATVESGRSSIMGSHTKKRTQKRNHLEGEIKLHKGRKRLWPRKLYGQRNNRLKRGHSKVNRVNAGPLRRWRKRGPRIPKDYTINFQSPQLPVTCGEVKGTLYKEILAQGTSKKCIQTEDHCKTWFRPHPGSELLDNSPTSGPPSSP</sequence>
<gene>
    <name evidence="2" type="primary">LOC101649587</name>
</gene>
<evidence type="ECO:0000313" key="1">
    <source>
        <dbReference type="Proteomes" id="UP000694863"/>
    </source>
</evidence>
<dbReference type="Proteomes" id="UP000694863">
    <property type="component" value="Unplaced"/>
</dbReference>
<protein>
    <submittedName>
        <fullName evidence="2">Nuclear autoantigen Sp-100</fullName>
    </submittedName>
</protein>
<reference evidence="2" key="1">
    <citation type="submission" date="2025-08" db="UniProtKB">
        <authorList>
            <consortium name="RefSeq"/>
        </authorList>
    </citation>
    <scope>IDENTIFICATION</scope>
</reference>
<accession>A0AC55DEP9</accession>
<keyword evidence="1" id="KW-1185">Reference proteome</keyword>
<organism evidence="1 2">
    <name type="scientific">Echinops telfairi</name>
    <name type="common">Lesser hedgehog tenrec</name>
    <dbReference type="NCBI Taxonomy" id="9371"/>
    <lineage>
        <taxon>Eukaryota</taxon>
        <taxon>Metazoa</taxon>
        <taxon>Chordata</taxon>
        <taxon>Craniata</taxon>
        <taxon>Vertebrata</taxon>
        <taxon>Euteleostomi</taxon>
        <taxon>Mammalia</taxon>
        <taxon>Eutheria</taxon>
        <taxon>Afrotheria</taxon>
        <taxon>Tenrecidae</taxon>
        <taxon>Tenrecinae</taxon>
        <taxon>Echinops</taxon>
    </lineage>
</organism>
<evidence type="ECO:0000313" key="2">
    <source>
        <dbReference type="RefSeq" id="XP_045150220.1"/>
    </source>
</evidence>
<name>A0AC55DEP9_ECHTE</name>